<reference evidence="2" key="3">
    <citation type="submission" date="2025-09" db="UniProtKB">
        <authorList>
            <consortium name="Ensembl"/>
        </authorList>
    </citation>
    <scope>IDENTIFICATION</scope>
</reference>
<dbReference type="Ensembl" id="ENSPMRT00000020410.1">
    <property type="protein sequence ID" value="ENSPMRP00000019222.1"/>
    <property type="gene ID" value="ENSPMRG00000012559.1"/>
</dbReference>
<reference evidence="2 3" key="1">
    <citation type="journal article" date="2019" name="Proc. Natl. Acad. Sci. U.S.A.">
        <title>Regulatory changes in pterin and carotenoid genes underlie balanced color polymorphisms in the wall lizard.</title>
        <authorList>
            <person name="Andrade P."/>
            <person name="Pinho C."/>
            <person name="Perez I de Lanuza G."/>
            <person name="Afonso S."/>
            <person name="Brejcha J."/>
            <person name="Rubin C.J."/>
            <person name="Wallerman O."/>
            <person name="Pereira P."/>
            <person name="Sabatino S.J."/>
            <person name="Bellati A."/>
            <person name="Pellitteri-Rosa D."/>
            <person name="Bosakova Z."/>
            <person name="Bunikis I."/>
            <person name="Carretero M.A."/>
            <person name="Feiner N."/>
            <person name="Marsik P."/>
            <person name="Pauperio F."/>
            <person name="Salvi D."/>
            <person name="Soler L."/>
            <person name="While G.M."/>
            <person name="Uller T."/>
            <person name="Font E."/>
            <person name="Andersson L."/>
            <person name="Carneiro M."/>
        </authorList>
    </citation>
    <scope>NUCLEOTIDE SEQUENCE</scope>
</reference>
<name>A0A670J7G7_PODMU</name>
<evidence type="ECO:0000256" key="1">
    <source>
        <dbReference type="SAM" id="MobiDB-lite"/>
    </source>
</evidence>
<dbReference type="Gene3D" id="1.25.10.10">
    <property type="entry name" value="Leucine-rich Repeat Variant"/>
    <property type="match status" value="1"/>
</dbReference>
<dbReference type="OMA" id="YCLIATH"/>
<dbReference type="InterPro" id="IPR011989">
    <property type="entry name" value="ARM-like"/>
</dbReference>
<dbReference type="Proteomes" id="UP000472272">
    <property type="component" value="Chromosome 9"/>
</dbReference>
<dbReference type="AlphaFoldDB" id="A0A670J7G7"/>
<dbReference type="InterPro" id="IPR019399">
    <property type="entry name" value="Parkin_co-regulated_protein"/>
</dbReference>
<dbReference type="PANTHER" id="PTHR21207:SF1">
    <property type="entry name" value="PACRG-LIKE PROTEIN"/>
    <property type="match status" value="1"/>
</dbReference>
<keyword evidence="3" id="KW-1185">Reference proteome</keyword>
<evidence type="ECO:0000313" key="3">
    <source>
        <dbReference type="Proteomes" id="UP000472272"/>
    </source>
</evidence>
<feature type="compositionally biased region" description="Low complexity" evidence="1">
    <location>
        <begin position="38"/>
        <end position="51"/>
    </location>
</feature>
<gene>
    <name evidence="2" type="primary">PACRGL</name>
</gene>
<dbReference type="GeneTree" id="ENSGT00940000159756"/>
<dbReference type="Pfam" id="PF10274">
    <property type="entry name" value="ParcG"/>
    <property type="match status" value="1"/>
</dbReference>
<feature type="region of interest" description="Disordered" evidence="1">
    <location>
        <begin position="21"/>
        <end position="95"/>
    </location>
</feature>
<proteinExistence type="predicted"/>
<evidence type="ECO:0000313" key="2">
    <source>
        <dbReference type="Ensembl" id="ENSPMRP00000019222.1"/>
    </source>
</evidence>
<organism evidence="2 3">
    <name type="scientific">Podarcis muralis</name>
    <name type="common">Wall lizard</name>
    <name type="synonym">Lacerta muralis</name>
    <dbReference type="NCBI Taxonomy" id="64176"/>
    <lineage>
        <taxon>Eukaryota</taxon>
        <taxon>Metazoa</taxon>
        <taxon>Chordata</taxon>
        <taxon>Craniata</taxon>
        <taxon>Vertebrata</taxon>
        <taxon>Euteleostomi</taxon>
        <taxon>Lepidosauria</taxon>
        <taxon>Squamata</taxon>
        <taxon>Bifurcata</taxon>
        <taxon>Unidentata</taxon>
        <taxon>Episquamata</taxon>
        <taxon>Laterata</taxon>
        <taxon>Lacertibaenia</taxon>
        <taxon>Lacertidae</taxon>
        <taxon>Podarcis</taxon>
    </lineage>
</organism>
<accession>A0A670J7G7</accession>
<reference evidence="2" key="2">
    <citation type="submission" date="2025-08" db="UniProtKB">
        <authorList>
            <consortium name="Ensembl"/>
        </authorList>
    </citation>
    <scope>IDENTIFICATION</scope>
</reference>
<sequence>MQSDANQYQFLFVQVSLHTSQGGMQQTKKCEGTRLKNGASGSSGKRTSSGSQMAEKTVTQKRKPLPTSLTSPDPVIKPQPRPSDRLNPKTIDPFGGQSRTPSAFAAIYSKGGIPCRLVHGSVKHKLQWDCRPETLQFDPLLITLAEGLRETRHPYTFVSKEGFKELLLVAGAAQKAIPLLPRLVPVLKAALAHSDGEVFERGLNALIQLSAVVGPALNDHLKHLLSSLSKRQMSKKYKEQTTDALQKLEQYGGKVSSVDWSAPVTYLGQNLFLLLSSLIL</sequence>
<dbReference type="PANTHER" id="PTHR21207">
    <property type="entry name" value="PARKIN COREGULATED GENE PROTEIN PARK2 COREGULATED"/>
    <property type="match status" value="1"/>
</dbReference>
<protein>
    <submittedName>
        <fullName evidence="2">Parkin coregulated like</fullName>
    </submittedName>
</protein>